<name>A0A9W4T2S0_9GLOM</name>
<protein>
    <submittedName>
        <fullName evidence="2">11422_t:CDS:1</fullName>
    </submittedName>
</protein>
<dbReference type="GO" id="GO:0004674">
    <property type="term" value="F:protein serine/threonine kinase activity"/>
    <property type="evidence" value="ECO:0007669"/>
    <property type="project" value="TreeGrafter"/>
</dbReference>
<dbReference type="AlphaFoldDB" id="A0A9W4T2S0"/>
<dbReference type="PROSITE" id="PS50011">
    <property type="entry name" value="PROTEIN_KINASE_DOM"/>
    <property type="match status" value="1"/>
</dbReference>
<keyword evidence="3" id="KW-1185">Reference proteome</keyword>
<dbReference type="Pfam" id="PF24209">
    <property type="entry name" value="DUF7431"/>
    <property type="match status" value="2"/>
</dbReference>
<dbReference type="SUPFAM" id="SSF56112">
    <property type="entry name" value="Protein kinase-like (PK-like)"/>
    <property type="match status" value="1"/>
</dbReference>
<feature type="non-terminal residue" evidence="2">
    <location>
        <position position="1"/>
    </location>
</feature>
<sequence length="1071" mass="124553">KRILYSKIEGIEYQLKEYPEVINLKIPTNISQIIRNVDADCNFFATVVDTTKSSGFFTCQILCPSMAEPRLVIHCTHRRFKKRQCKLKIRWMKIFCVSASTKLHNESLDIGRDTTEKDLFFGIPTLSTLDSSNKRLIIGHYFKNSYDNLPSFTFYTLVISNYYNQNTYGTLNFQKNLFKNPYIEFRKDSTNSLKPKYVSLYFTVENNYGPIFLKQNIYRFRIKDIICKSKDCTICINKTKISKKKLTRYFDPYESDDTPNILSYKDEDNLAKVKSFSIPSRHSTSASIKSQNSKSMIELPISSLLITDIKKTTIKLTSDKQQMIRQFKLNHGLLLNGTSIQPSKQAFVNNICFDFDISLFEEEPIVYTRINDVDCSKKLSEICINFPIAEINYKGDYQLESVLKYTVDKIKLQDIYGHFLARKFLVGGQLFIKGIDSSATTQIDKYSRNNSFDLNLLPRIETLDGKKLSSHEELSNWMNNLYQKKEIEIISYENLISISQLTESKSQPGIANFDEKLNLEEWIGGSLHDNLMSWASNFHLFQGLIFNGNNEIEISKKSAIKFINELLKVNKSDRNYLKVIKPSTKLEVNLISNNILTIKNLNSFPFIKTIVKSYGNYNHVLIKFEECEIFLNKYNIKPTKEFEEAIEQALDNMNPFELYKTYLMNMELLIYGIDNNNGDEYYKRINVEPRLKDDDYRVFGSIISKNYSKLKEFCINFGIYEFNGFYAIIRKLIDTSINITECYVLWMIVGKPSKLSTFSPKNRECKIKCFEKSITYKPNKSNYYIELSLELSQGRVIFVNKYNFLTNYEHIKLVSWKNKAINVQIVKATDISIDIILSFCILTSNHVKLKIDNGNEVISECSFDLLGYSFTEGSIESPLSSLTVDTKVETKRPDNKTNEYLLVMQYADGGDLRKYLHINFHTLYWHDKKRLAFQIAEGLNYLHNENILHRDLHSRNIVIHENNAKITDFGISKYDNNQSSTIHYSNFEISSGRPPFKDCNKIALAGSIVNNGARETTEPNTPKDYEKFYQKCWDQELERRTTIDEVLEEFKKLDFGNIIKNENESSSESYR</sequence>
<accession>A0A9W4T2S0</accession>
<evidence type="ECO:0000313" key="2">
    <source>
        <dbReference type="EMBL" id="CAI2190347.1"/>
    </source>
</evidence>
<feature type="non-terminal residue" evidence="2">
    <location>
        <position position="1071"/>
    </location>
</feature>
<dbReference type="Pfam" id="PF07714">
    <property type="entry name" value="PK_Tyr_Ser-Thr"/>
    <property type="match status" value="1"/>
</dbReference>
<dbReference type="Gene3D" id="1.10.510.10">
    <property type="entry name" value="Transferase(Phosphotransferase) domain 1"/>
    <property type="match status" value="2"/>
</dbReference>
<gene>
    <name evidence="2" type="ORF">FWILDA_LOCUS14531</name>
</gene>
<dbReference type="PANTHER" id="PTHR44329">
    <property type="entry name" value="SERINE/THREONINE-PROTEIN KINASE TNNI3K-RELATED"/>
    <property type="match status" value="1"/>
</dbReference>
<dbReference type="Proteomes" id="UP001153678">
    <property type="component" value="Unassembled WGS sequence"/>
</dbReference>
<dbReference type="InterPro" id="IPR055854">
    <property type="entry name" value="DUF7431"/>
</dbReference>
<dbReference type="InterPro" id="IPR011009">
    <property type="entry name" value="Kinase-like_dom_sf"/>
</dbReference>
<dbReference type="GO" id="GO:0005524">
    <property type="term" value="F:ATP binding"/>
    <property type="evidence" value="ECO:0007669"/>
    <property type="project" value="InterPro"/>
</dbReference>
<reference evidence="2" key="1">
    <citation type="submission" date="2022-08" db="EMBL/GenBank/DDBJ databases">
        <authorList>
            <person name="Kallberg Y."/>
            <person name="Tangrot J."/>
            <person name="Rosling A."/>
        </authorList>
    </citation>
    <scope>NUCLEOTIDE SEQUENCE</scope>
    <source>
        <strain evidence="2">Wild A</strain>
    </source>
</reference>
<feature type="domain" description="Protein kinase" evidence="1">
    <location>
        <begin position="785"/>
        <end position="1071"/>
    </location>
</feature>
<dbReference type="InterPro" id="IPR000719">
    <property type="entry name" value="Prot_kinase_dom"/>
</dbReference>
<dbReference type="OrthoDB" id="2338404at2759"/>
<dbReference type="EMBL" id="CAMKVN010006499">
    <property type="protein sequence ID" value="CAI2190347.1"/>
    <property type="molecule type" value="Genomic_DNA"/>
</dbReference>
<evidence type="ECO:0000313" key="3">
    <source>
        <dbReference type="Proteomes" id="UP001153678"/>
    </source>
</evidence>
<organism evidence="2 3">
    <name type="scientific">Funneliformis geosporum</name>
    <dbReference type="NCBI Taxonomy" id="1117311"/>
    <lineage>
        <taxon>Eukaryota</taxon>
        <taxon>Fungi</taxon>
        <taxon>Fungi incertae sedis</taxon>
        <taxon>Mucoromycota</taxon>
        <taxon>Glomeromycotina</taxon>
        <taxon>Glomeromycetes</taxon>
        <taxon>Glomerales</taxon>
        <taxon>Glomeraceae</taxon>
        <taxon>Funneliformis</taxon>
    </lineage>
</organism>
<proteinExistence type="predicted"/>
<comment type="caution">
    <text evidence="2">The sequence shown here is derived from an EMBL/GenBank/DDBJ whole genome shotgun (WGS) entry which is preliminary data.</text>
</comment>
<evidence type="ECO:0000259" key="1">
    <source>
        <dbReference type="PROSITE" id="PS50011"/>
    </source>
</evidence>
<dbReference type="InterPro" id="IPR001245">
    <property type="entry name" value="Ser-Thr/Tyr_kinase_cat_dom"/>
</dbReference>
<dbReference type="InterPro" id="IPR051681">
    <property type="entry name" value="Ser/Thr_Kinases-Pseudokinases"/>
</dbReference>